<feature type="transmembrane region" description="Helical" evidence="1">
    <location>
        <begin position="118"/>
        <end position="135"/>
    </location>
</feature>
<dbReference type="PATRIC" id="fig|1544413.3.peg.1223"/>
<reference evidence="2 3" key="1">
    <citation type="submission" date="2015-10" db="EMBL/GenBank/DDBJ databases">
        <title>Corynebacteirum lowii and Corynebacterium oculi species nova, derived from human clinical disease and and emended description of Corynebacterium mastiditis.</title>
        <authorList>
            <person name="Bernard K."/>
            <person name="Pacheco A.L."/>
            <person name="Mcdougall C."/>
            <person name="Burtx T."/>
            <person name="Weibe D."/>
            <person name="Tyler S."/>
            <person name="Olson A.B."/>
            <person name="Cnockaert M."/>
            <person name="Eguchi H."/>
            <person name="Kuwahara T."/>
            <person name="Nakayama-Imaohji H."/>
            <person name="Boudewijins M."/>
            <person name="Van Hoecke F."/>
            <person name="Bernier A.-M."/>
            <person name="Vandamme P."/>
        </authorList>
    </citation>
    <scope>NUCLEOTIDE SEQUENCE [LARGE SCALE GENOMIC DNA]</scope>
    <source>
        <strain evidence="2 3">NML 130206</strain>
    </source>
</reference>
<dbReference type="STRING" id="1544413.Clow_01214"/>
<dbReference type="EMBL" id="LKEV01000003">
    <property type="protein sequence ID" value="KQB86295.1"/>
    <property type="molecule type" value="Genomic_DNA"/>
</dbReference>
<gene>
    <name evidence="2" type="ORF">Clow_01214</name>
</gene>
<evidence type="ECO:0000313" key="2">
    <source>
        <dbReference type="EMBL" id="KQB86295.1"/>
    </source>
</evidence>
<dbReference type="RefSeq" id="WP_055177709.1">
    <property type="nucleotide sequence ID" value="NZ_JAUSQY010000001.1"/>
</dbReference>
<keyword evidence="1" id="KW-1133">Transmembrane helix</keyword>
<keyword evidence="3" id="KW-1185">Reference proteome</keyword>
<keyword evidence="1" id="KW-0812">Transmembrane</keyword>
<proteinExistence type="predicted"/>
<keyword evidence="1" id="KW-0472">Membrane</keyword>
<feature type="transmembrane region" description="Helical" evidence="1">
    <location>
        <begin position="94"/>
        <end position="112"/>
    </location>
</feature>
<name>A0A0Q0Z9J8_9CORY</name>
<evidence type="ECO:0000256" key="1">
    <source>
        <dbReference type="SAM" id="Phobius"/>
    </source>
</evidence>
<feature type="transmembrane region" description="Helical" evidence="1">
    <location>
        <begin position="30"/>
        <end position="48"/>
    </location>
</feature>
<organism evidence="2 3">
    <name type="scientific">Corynebacterium lowii</name>
    <dbReference type="NCBI Taxonomy" id="1544413"/>
    <lineage>
        <taxon>Bacteria</taxon>
        <taxon>Bacillati</taxon>
        <taxon>Actinomycetota</taxon>
        <taxon>Actinomycetes</taxon>
        <taxon>Mycobacteriales</taxon>
        <taxon>Corynebacteriaceae</taxon>
        <taxon>Corynebacterium</taxon>
    </lineage>
</organism>
<comment type="caution">
    <text evidence="2">The sequence shown here is derived from an EMBL/GenBank/DDBJ whole genome shotgun (WGS) entry which is preliminary data.</text>
</comment>
<accession>A0A0Q0Z9J8</accession>
<protein>
    <submittedName>
        <fullName evidence="2">Uncharacterized protein</fullName>
    </submittedName>
</protein>
<dbReference type="OrthoDB" id="4427096at2"/>
<feature type="transmembrane region" description="Helical" evidence="1">
    <location>
        <begin position="54"/>
        <end position="73"/>
    </location>
</feature>
<sequence length="158" mass="18104">MSYADYVIKRTNRLVDDEFEQAMLHKSSTVALAYNDWFCIVLGVIFAWVLPGAYSLLACIILLIPLTLPRLIGVYWMRRTVPIPRYSTQSPPEFILSVLLMVCMGVGIFHNIGWPSDPFAFTPFIGGLGGAYYGYKRSEKRREEDRKRLDKELDSESQ</sequence>
<dbReference type="AlphaFoldDB" id="A0A0Q0Z9J8"/>
<dbReference type="Proteomes" id="UP000050488">
    <property type="component" value="Unassembled WGS sequence"/>
</dbReference>
<evidence type="ECO:0000313" key="3">
    <source>
        <dbReference type="Proteomes" id="UP000050488"/>
    </source>
</evidence>